<dbReference type="InParanoid" id="K3YLX8"/>
<name>K3YLX8_SETIT</name>
<accession>K3YLX8</accession>
<dbReference type="EMBL" id="AGNK02003497">
    <property type="status" value="NOT_ANNOTATED_CDS"/>
    <property type="molecule type" value="Genomic_DNA"/>
</dbReference>
<dbReference type="AlphaFoldDB" id="K3YLX8"/>
<dbReference type="EnsemblPlants" id="KQL00329">
    <property type="protein sequence ID" value="KQL00329"/>
    <property type="gene ID" value="SETIT_015254mg"/>
</dbReference>
<protein>
    <submittedName>
        <fullName evidence="2">Uncharacterized protein</fullName>
    </submittedName>
</protein>
<sequence>PALHPYEEERLRQCMWNSARLKQLGIPALSMKTMNLSTKPSHDDTSEGDLIDDDNAKQASKEKSGKKTSDVPAGGVKFWSRKRVYPAAT</sequence>
<reference evidence="3" key="1">
    <citation type="journal article" date="2012" name="Nat. Biotechnol.">
        <title>Reference genome sequence of the model plant Setaria.</title>
        <authorList>
            <person name="Bennetzen J.L."/>
            <person name="Schmutz J."/>
            <person name="Wang H."/>
            <person name="Percifield R."/>
            <person name="Hawkins J."/>
            <person name="Pontaroli A.C."/>
            <person name="Estep M."/>
            <person name="Feng L."/>
            <person name="Vaughn J.N."/>
            <person name="Grimwood J."/>
            <person name="Jenkins J."/>
            <person name="Barry K."/>
            <person name="Lindquist E."/>
            <person name="Hellsten U."/>
            <person name="Deshpande S."/>
            <person name="Wang X."/>
            <person name="Wu X."/>
            <person name="Mitros T."/>
            <person name="Triplett J."/>
            <person name="Yang X."/>
            <person name="Ye C.Y."/>
            <person name="Mauro-Herrera M."/>
            <person name="Wang L."/>
            <person name="Li P."/>
            <person name="Sharma M."/>
            <person name="Sharma R."/>
            <person name="Ronald P.C."/>
            <person name="Panaud O."/>
            <person name="Kellogg E.A."/>
            <person name="Brutnell T.P."/>
            <person name="Doust A.N."/>
            <person name="Tuskan G.A."/>
            <person name="Rokhsar D."/>
            <person name="Devos K.M."/>
        </authorList>
    </citation>
    <scope>NUCLEOTIDE SEQUENCE [LARGE SCALE GENOMIC DNA]</scope>
    <source>
        <strain evidence="3">cv. Yugu1</strain>
    </source>
</reference>
<dbReference type="eggNOG" id="ENOG502R4XP">
    <property type="taxonomic scope" value="Eukaryota"/>
</dbReference>
<dbReference type="HOGENOM" id="CLU_2461377_0_0_1"/>
<feature type="region of interest" description="Disordered" evidence="1">
    <location>
        <begin position="32"/>
        <end position="74"/>
    </location>
</feature>
<proteinExistence type="predicted"/>
<dbReference type="Proteomes" id="UP000004995">
    <property type="component" value="Unassembled WGS sequence"/>
</dbReference>
<dbReference type="Gramene" id="KQL00329">
    <property type="protein sequence ID" value="KQL00329"/>
    <property type="gene ID" value="SETIT_015254mg"/>
</dbReference>
<keyword evidence="3" id="KW-1185">Reference proteome</keyword>
<feature type="compositionally biased region" description="Basic and acidic residues" evidence="1">
    <location>
        <begin position="54"/>
        <end position="69"/>
    </location>
</feature>
<evidence type="ECO:0000313" key="3">
    <source>
        <dbReference type="Proteomes" id="UP000004995"/>
    </source>
</evidence>
<evidence type="ECO:0000313" key="2">
    <source>
        <dbReference type="EnsemblPlants" id="KQL00329"/>
    </source>
</evidence>
<reference evidence="2" key="2">
    <citation type="submission" date="2018-08" db="UniProtKB">
        <authorList>
            <consortium name="EnsemblPlants"/>
        </authorList>
    </citation>
    <scope>IDENTIFICATION</scope>
    <source>
        <strain evidence="2">Yugu1</strain>
    </source>
</reference>
<evidence type="ECO:0000256" key="1">
    <source>
        <dbReference type="SAM" id="MobiDB-lite"/>
    </source>
</evidence>
<organism evidence="2 3">
    <name type="scientific">Setaria italica</name>
    <name type="common">Foxtail millet</name>
    <name type="synonym">Panicum italicum</name>
    <dbReference type="NCBI Taxonomy" id="4555"/>
    <lineage>
        <taxon>Eukaryota</taxon>
        <taxon>Viridiplantae</taxon>
        <taxon>Streptophyta</taxon>
        <taxon>Embryophyta</taxon>
        <taxon>Tracheophyta</taxon>
        <taxon>Spermatophyta</taxon>
        <taxon>Magnoliopsida</taxon>
        <taxon>Liliopsida</taxon>
        <taxon>Poales</taxon>
        <taxon>Poaceae</taxon>
        <taxon>PACMAD clade</taxon>
        <taxon>Panicoideae</taxon>
        <taxon>Panicodae</taxon>
        <taxon>Paniceae</taxon>
        <taxon>Cenchrinae</taxon>
        <taxon>Setaria</taxon>
    </lineage>
</organism>